<reference evidence="2" key="1">
    <citation type="journal article" date="2006" name="PLoS Pathog.">
        <title>New perspectives on host-parasite interplay by comparative transcriptomic and proteomic analyses of Schistosoma japonicum.</title>
        <authorList>
            <person name="Liu F."/>
            <person name="Lu J."/>
            <person name="Hu W."/>
            <person name="Wang S.Y."/>
            <person name="Cui S.J."/>
            <person name="Chi M."/>
            <person name="Yan Q."/>
            <person name="Wang X.R."/>
            <person name="Song H.D."/>
            <person name="Xu X.N."/>
            <person name="Wang J.J."/>
            <person name="Zhang X.L."/>
            <person name="Zhang X."/>
            <person name="Wang Z.Q."/>
            <person name="Xue C.L."/>
            <person name="Brindley P.J."/>
            <person name="McManus D.P."/>
            <person name="Yang P.Y."/>
            <person name="Feng Z."/>
            <person name="Chen Z."/>
            <person name="Han Z.G."/>
        </authorList>
    </citation>
    <scope>NUCLEOTIDE SEQUENCE</scope>
</reference>
<proteinExistence type="evidence at transcript level"/>
<dbReference type="EMBL" id="AY809123">
    <property type="protein sequence ID" value="ABA40289.1"/>
    <property type="molecule type" value="mRNA"/>
</dbReference>
<keyword evidence="1" id="KW-0472">Membrane</keyword>
<dbReference type="AlphaFoldDB" id="Q3KZF2"/>
<feature type="transmembrane region" description="Helical" evidence="1">
    <location>
        <begin position="71"/>
        <end position="88"/>
    </location>
</feature>
<accession>Q3KZF2</accession>
<protein>
    <submittedName>
        <fullName evidence="2">SJCHGC05917 protein</fullName>
    </submittedName>
</protein>
<organism evidence="2">
    <name type="scientific">Schistosoma japonicum</name>
    <name type="common">Blood fluke</name>
    <dbReference type="NCBI Taxonomy" id="6182"/>
    <lineage>
        <taxon>Eukaryota</taxon>
        <taxon>Metazoa</taxon>
        <taxon>Spiralia</taxon>
        <taxon>Lophotrochozoa</taxon>
        <taxon>Platyhelminthes</taxon>
        <taxon>Trematoda</taxon>
        <taxon>Digenea</taxon>
        <taxon>Strigeidida</taxon>
        <taxon>Schistosomatoidea</taxon>
        <taxon>Schistosomatidae</taxon>
        <taxon>Schistosoma</taxon>
    </lineage>
</organism>
<sequence>YLFNELEALSHIHLYNICNYIGCVLFCFTAVSVYIYSLRGSTFVDYSFPLFFCDVKIHSSVVNYFPFPPTHFVLCNLILAAIVTVLYLKSCVTFSLIYSTVFFL</sequence>
<keyword evidence="1" id="KW-1133">Transmembrane helix</keyword>
<evidence type="ECO:0000313" key="2">
    <source>
        <dbReference type="EMBL" id="ABA40289.1"/>
    </source>
</evidence>
<feature type="transmembrane region" description="Helical" evidence="1">
    <location>
        <begin position="12"/>
        <end position="36"/>
    </location>
</feature>
<name>Q3KZF2_SCHJA</name>
<feature type="non-terminal residue" evidence="2">
    <location>
        <position position="1"/>
    </location>
</feature>
<keyword evidence="1" id="KW-0812">Transmembrane</keyword>
<evidence type="ECO:0000256" key="1">
    <source>
        <dbReference type="SAM" id="Phobius"/>
    </source>
</evidence>